<keyword evidence="6" id="KW-1185">Reference proteome</keyword>
<evidence type="ECO:0000256" key="3">
    <source>
        <dbReference type="ARBA" id="ARBA00022737"/>
    </source>
</evidence>
<evidence type="ECO:0000256" key="2">
    <source>
        <dbReference type="ARBA" id="ARBA00022574"/>
    </source>
</evidence>
<feature type="repeat" description="WD" evidence="4">
    <location>
        <begin position="153"/>
        <end position="193"/>
    </location>
</feature>
<accession>A0A8S1CCD6</accession>
<organism evidence="5 6">
    <name type="scientific">Cloeon dipterum</name>
    <dbReference type="NCBI Taxonomy" id="197152"/>
    <lineage>
        <taxon>Eukaryota</taxon>
        <taxon>Metazoa</taxon>
        <taxon>Ecdysozoa</taxon>
        <taxon>Arthropoda</taxon>
        <taxon>Hexapoda</taxon>
        <taxon>Insecta</taxon>
        <taxon>Pterygota</taxon>
        <taxon>Palaeoptera</taxon>
        <taxon>Ephemeroptera</taxon>
        <taxon>Pisciforma</taxon>
        <taxon>Baetidae</taxon>
        <taxon>Cloeon</taxon>
    </lineage>
</organism>
<name>A0A8S1CCD6_9INSE</name>
<feature type="repeat" description="WD" evidence="4">
    <location>
        <begin position="195"/>
        <end position="229"/>
    </location>
</feature>
<evidence type="ECO:0000313" key="6">
    <source>
        <dbReference type="Proteomes" id="UP000494165"/>
    </source>
</evidence>
<gene>
    <name evidence="5" type="ORF">CLODIP_2_CD04299</name>
</gene>
<dbReference type="InterPro" id="IPR036322">
    <property type="entry name" value="WD40_repeat_dom_sf"/>
</dbReference>
<evidence type="ECO:0000313" key="5">
    <source>
        <dbReference type="EMBL" id="CAB3367208.1"/>
    </source>
</evidence>
<evidence type="ECO:0000256" key="4">
    <source>
        <dbReference type="PROSITE-ProRule" id="PRU00221"/>
    </source>
</evidence>
<dbReference type="InterPro" id="IPR001680">
    <property type="entry name" value="WD40_rpt"/>
</dbReference>
<evidence type="ECO:0000256" key="1">
    <source>
        <dbReference type="ARBA" id="ARBA00005903"/>
    </source>
</evidence>
<proteinExistence type="inferred from homology"/>
<dbReference type="Proteomes" id="UP000494165">
    <property type="component" value="Unassembled WGS sequence"/>
</dbReference>
<dbReference type="EMBL" id="CADEPI010000029">
    <property type="protein sequence ID" value="CAB3367208.1"/>
    <property type="molecule type" value="Genomic_DNA"/>
</dbReference>
<evidence type="ECO:0008006" key="7">
    <source>
        <dbReference type="Google" id="ProtNLM"/>
    </source>
</evidence>
<dbReference type="Gene3D" id="2.130.10.10">
    <property type="entry name" value="YVTN repeat-like/Quinoprotein amine dehydrogenase"/>
    <property type="match status" value="1"/>
</dbReference>
<dbReference type="SUPFAM" id="SSF50978">
    <property type="entry name" value="WD40 repeat-like"/>
    <property type="match status" value="1"/>
</dbReference>
<dbReference type="OrthoDB" id="20669at2759"/>
<comment type="caution">
    <text evidence="5">The sequence shown here is derived from an EMBL/GenBank/DDBJ whole genome shotgun (WGS) entry which is preliminary data.</text>
</comment>
<dbReference type="InterPro" id="IPR015943">
    <property type="entry name" value="WD40/YVTN_repeat-like_dom_sf"/>
</dbReference>
<dbReference type="AlphaFoldDB" id="A0A8S1CCD6"/>
<reference evidence="5 6" key="1">
    <citation type="submission" date="2020-04" db="EMBL/GenBank/DDBJ databases">
        <authorList>
            <person name="Alioto T."/>
            <person name="Alioto T."/>
            <person name="Gomez Garrido J."/>
        </authorList>
    </citation>
    <scope>NUCLEOTIDE SEQUENCE [LARGE SCALE GENOMIC DNA]</scope>
</reference>
<keyword evidence="3" id="KW-0677">Repeat</keyword>
<keyword evidence="2 4" id="KW-0853">WD repeat</keyword>
<dbReference type="GO" id="GO:0080008">
    <property type="term" value="C:Cul4-RING E3 ubiquitin ligase complex"/>
    <property type="evidence" value="ECO:0007669"/>
    <property type="project" value="TreeGrafter"/>
</dbReference>
<sequence length="527" mass="59689">MNAELLKTCEVEGNPKQSHKQGSPVVVFRERLTIKLWARFKANFYRNIEKGSPSYFFRQVPVAAIIKEVINYILTDKIGRTYSTRLNDLLRTKLFYNIQPVDAFTASAATGPSHGAVFNLQFSPDGKKLVSACEKKSVLVFDCVSRKQVLALREAHTDCVNAITFLDDRRFFSCSDDTTVALWDLRSSREPLCRLRGHTSWVKNVEVIPSQGVVLSSGFDWKLICWDINKISGDNCVNTTLLKTNDLMRTKLSPDGSKLVVSTSSGYIMVVHDLNLTNFQEDLKLFKPSLYRLMQETLTIIPEAAKYTSRFKKSCKNNRLELISDFPSGDESTAISSLEIHPNSWCALSRNTSAQHDSEWTCLHDIQELPRKNHLDEDEDIEIDRSSTNSYTRERIEYALSSEEDVNLDELNEIPRIHKNKRRLLYFSEESNVGQGFIKEQAFSPDGRLVSSPFGFGVRLLAFSPDCEDPWTKQGSQLAPTGSKCLYEVRTNICHGNVVACTKFSPVEPVLVSGCIQGKIAWHQMRL</sequence>
<dbReference type="InterPro" id="IPR039085">
    <property type="entry name" value="DCA10"/>
</dbReference>
<dbReference type="PROSITE" id="PS50294">
    <property type="entry name" value="WD_REPEATS_REGION"/>
    <property type="match status" value="1"/>
</dbReference>
<dbReference type="PANTHER" id="PTHR14588:SF2">
    <property type="entry name" value="DDB1- AND CUL4-ASSOCIATED FACTOR 10"/>
    <property type="match status" value="1"/>
</dbReference>
<comment type="similarity">
    <text evidence="1">Belongs to the WD repeat DCAF10 family.</text>
</comment>
<dbReference type="SMART" id="SM00320">
    <property type="entry name" value="WD40"/>
    <property type="match status" value="5"/>
</dbReference>
<dbReference type="PANTHER" id="PTHR14588">
    <property type="entry name" value="DDB1- AND CUL4-ASSOCIATED FACTOR 10"/>
    <property type="match status" value="1"/>
</dbReference>
<dbReference type="Pfam" id="PF00400">
    <property type="entry name" value="WD40"/>
    <property type="match status" value="3"/>
</dbReference>
<protein>
    <recommendedName>
        <fullName evidence="7">WD repeat-containing protein 55 homolog</fullName>
    </recommendedName>
</protein>
<dbReference type="PROSITE" id="PS50082">
    <property type="entry name" value="WD_REPEATS_2"/>
    <property type="match status" value="2"/>
</dbReference>